<dbReference type="EMBL" id="AP019835">
    <property type="protein sequence ID" value="BBM50884.1"/>
    <property type="molecule type" value="Genomic_DNA"/>
</dbReference>
<dbReference type="PANTHER" id="PTHR47245">
    <property type="entry name" value="PEPTIDYLPROLYL ISOMERASE"/>
    <property type="match status" value="1"/>
</dbReference>
<evidence type="ECO:0000256" key="5">
    <source>
        <dbReference type="ARBA" id="ARBA00023235"/>
    </source>
</evidence>
<dbReference type="EC" id="5.2.1.8" evidence="2"/>
<keyword evidence="4 6" id="KW-0697">Rotamase</keyword>
<dbReference type="GO" id="GO:0003755">
    <property type="term" value="F:peptidyl-prolyl cis-trans isomerase activity"/>
    <property type="evidence" value="ECO:0007669"/>
    <property type="project" value="UniProtKB-KW"/>
</dbReference>
<organism evidence="10 11">
    <name type="scientific">Leptotrichia wadei</name>
    <dbReference type="NCBI Taxonomy" id="157687"/>
    <lineage>
        <taxon>Bacteria</taxon>
        <taxon>Fusobacteriati</taxon>
        <taxon>Fusobacteriota</taxon>
        <taxon>Fusobacteriia</taxon>
        <taxon>Fusobacteriales</taxon>
        <taxon>Leptotrichiaceae</taxon>
        <taxon>Leptotrichia</taxon>
    </lineage>
</organism>
<name>A0A134AL84_9FUSO</name>
<evidence type="ECO:0000313" key="9">
    <source>
        <dbReference type="EMBL" id="BBM50884.1"/>
    </source>
</evidence>
<evidence type="ECO:0000256" key="6">
    <source>
        <dbReference type="PROSITE-ProRule" id="PRU00278"/>
    </source>
</evidence>
<evidence type="ECO:0000313" key="11">
    <source>
        <dbReference type="Proteomes" id="UP000070483"/>
    </source>
</evidence>
<sequence length="609" mass="69083">MGFRSHKRGIQIASAVMMGMFGIAMLITGILFLKNNIFEASKGNREVIATVNGIKIYRDDFERETYSLKNQLNEINQQKMQQLAQAGVNTDNIKNIPDEIVNQYVLQLLINKEILLSSAKNFGIRVSGSTVNKEFKAYQKQSKLGKDEFSQYLRSVGYNVTSFKKMIKDQKTVDKMREKLFADDKVTDEEVKKAYERNKYTQAFENQEFEDVKDQIKENMKQDKDIMILNSFIAKAKQKAKIEFKDEEFKKMYTNITTPVAQSGEYKYTNADVNEQIVNAVSQTQEGYSPKMVNDLKGMLKINLGKFIQIANKAKAAGIKADADLVGVDQLRDYSQKYYNYLIDTYKPDNAALQARFDSKRDSYDTKNSIGGYVIGEEYQAGENDFAVAKKQAEEIMKTTNKDNFAEKAREFSKDPGSAKNGGSLGETADLSKLVPEFANAVKNGKAGDIVGPIKTQFGYHIIYIQSKDPKDENVAKISHILITPTISEASKQKVIKKIQDLKAEIESKKVTWSTVEKQDKYNFSIKERFKKLVKTDAIPGIGINKELMDQIFALQVNGFLERNDATGYYLIAKTSEIPFTQATFENSKERVRLELAHEYADKQLGITK</sequence>
<dbReference type="Gene3D" id="3.10.50.40">
    <property type="match status" value="1"/>
</dbReference>
<keyword evidence="7" id="KW-0812">Transmembrane</keyword>
<dbReference type="Proteomes" id="UP000321501">
    <property type="component" value="Chromosome"/>
</dbReference>
<dbReference type="InterPro" id="IPR050245">
    <property type="entry name" value="PrsA_foldase"/>
</dbReference>
<protein>
    <recommendedName>
        <fullName evidence="2">peptidylprolyl isomerase</fullName>
        <ecNumber evidence="2">5.2.1.8</ecNumber>
    </recommendedName>
</protein>
<dbReference type="InterPro" id="IPR027304">
    <property type="entry name" value="Trigger_fact/SurA_dom_sf"/>
</dbReference>
<dbReference type="Gene3D" id="1.10.4030.10">
    <property type="entry name" value="Porin chaperone SurA, peptide-binding domain"/>
    <property type="match status" value="1"/>
</dbReference>
<gene>
    <name evidence="10" type="ORF">HMPREF3180_00751</name>
    <name evidence="9" type="ORF">JMUB3934_2199</name>
</gene>
<evidence type="ECO:0000259" key="8">
    <source>
        <dbReference type="PROSITE" id="PS50198"/>
    </source>
</evidence>
<keyword evidence="3" id="KW-0732">Signal</keyword>
<dbReference type="OrthoDB" id="14196at2"/>
<dbReference type="EMBL" id="LSDD01000049">
    <property type="protein sequence ID" value="KXB68310.1"/>
    <property type="molecule type" value="Genomic_DNA"/>
</dbReference>
<dbReference type="Proteomes" id="UP000070483">
    <property type="component" value="Unassembled WGS sequence"/>
</dbReference>
<reference evidence="11" key="2">
    <citation type="submission" date="2016-01" db="EMBL/GenBank/DDBJ databases">
        <authorList>
            <person name="Mitreva M."/>
            <person name="Pepin K.H."/>
            <person name="Mihindukulasuriya K.A."/>
            <person name="Fulton R."/>
            <person name="Fronick C."/>
            <person name="O'Laughlin M."/>
            <person name="Miner T."/>
            <person name="Herter B."/>
            <person name="Rosa B.A."/>
            <person name="Cordes M."/>
            <person name="Tomlinson C."/>
            <person name="Wollam A."/>
            <person name="Palsikar V.B."/>
            <person name="Mardis E.R."/>
            <person name="Wilson R.K."/>
        </authorList>
    </citation>
    <scope>NUCLEOTIDE SEQUENCE [LARGE SCALE GENOMIC DNA]</scope>
    <source>
        <strain evidence="11">KA00185</strain>
    </source>
</reference>
<dbReference type="InterPro" id="IPR046357">
    <property type="entry name" value="PPIase_dom_sf"/>
</dbReference>
<comment type="catalytic activity">
    <reaction evidence="1">
        <text>[protein]-peptidylproline (omega=180) = [protein]-peptidylproline (omega=0)</text>
        <dbReference type="Rhea" id="RHEA:16237"/>
        <dbReference type="Rhea" id="RHEA-COMP:10747"/>
        <dbReference type="Rhea" id="RHEA-COMP:10748"/>
        <dbReference type="ChEBI" id="CHEBI:83833"/>
        <dbReference type="ChEBI" id="CHEBI:83834"/>
        <dbReference type="EC" id="5.2.1.8"/>
    </reaction>
</comment>
<evidence type="ECO:0000256" key="2">
    <source>
        <dbReference type="ARBA" id="ARBA00013194"/>
    </source>
</evidence>
<evidence type="ECO:0000256" key="3">
    <source>
        <dbReference type="ARBA" id="ARBA00022729"/>
    </source>
</evidence>
<keyword evidence="5 6" id="KW-0413">Isomerase</keyword>
<dbReference type="RefSeq" id="WP_060917618.1">
    <property type="nucleotide sequence ID" value="NZ_AP019835.1"/>
</dbReference>
<proteinExistence type="predicted"/>
<reference evidence="9 12" key="3">
    <citation type="submission" date="2019-07" db="EMBL/GenBank/DDBJ databases">
        <title>Complete Genome Sequence of Leptotrichia wadei Strain JMUB3934.</title>
        <authorList>
            <person name="Watanabe S."/>
            <person name="Cui L."/>
        </authorList>
    </citation>
    <scope>NUCLEOTIDE SEQUENCE [LARGE SCALE GENOMIC DNA]</scope>
    <source>
        <strain evidence="9 12">JMUB3934</strain>
    </source>
</reference>
<dbReference type="SUPFAM" id="SSF54534">
    <property type="entry name" value="FKBP-like"/>
    <property type="match status" value="1"/>
</dbReference>
<dbReference type="PANTHER" id="PTHR47245:SF1">
    <property type="entry name" value="FOLDASE PROTEIN PRSA"/>
    <property type="match status" value="1"/>
</dbReference>
<dbReference type="InterPro" id="IPR000297">
    <property type="entry name" value="PPIase_PpiC"/>
</dbReference>
<evidence type="ECO:0000256" key="7">
    <source>
        <dbReference type="SAM" id="Phobius"/>
    </source>
</evidence>
<keyword evidence="7" id="KW-1133">Transmembrane helix</keyword>
<dbReference type="PROSITE" id="PS50198">
    <property type="entry name" value="PPIC_PPIASE_2"/>
    <property type="match status" value="1"/>
</dbReference>
<dbReference type="Pfam" id="PF00639">
    <property type="entry name" value="Rotamase"/>
    <property type="match status" value="1"/>
</dbReference>
<keyword evidence="11" id="KW-1185">Reference proteome</keyword>
<reference evidence="10" key="1">
    <citation type="submission" date="2016-01" db="EMBL/GenBank/DDBJ databases">
        <authorList>
            <person name="Oliw E.H."/>
        </authorList>
    </citation>
    <scope>NUCLEOTIDE SEQUENCE [LARGE SCALE GENOMIC DNA]</scope>
    <source>
        <strain evidence="10">KA00185</strain>
    </source>
</reference>
<accession>A0A134AL84</accession>
<evidence type="ECO:0000256" key="4">
    <source>
        <dbReference type="ARBA" id="ARBA00023110"/>
    </source>
</evidence>
<feature type="domain" description="PpiC" evidence="8">
    <location>
        <begin position="377"/>
        <end position="467"/>
    </location>
</feature>
<evidence type="ECO:0000256" key="1">
    <source>
        <dbReference type="ARBA" id="ARBA00000971"/>
    </source>
</evidence>
<dbReference type="AlphaFoldDB" id="A0A134AL84"/>
<dbReference type="SUPFAM" id="SSF109998">
    <property type="entry name" value="Triger factor/SurA peptide-binding domain-like"/>
    <property type="match status" value="1"/>
</dbReference>
<dbReference type="STRING" id="157687.HMPREF3180_00751"/>
<feature type="transmembrane region" description="Helical" evidence="7">
    <location>
        <begin position="12"/>
        <end position="33"/>
    </location>
</feature>
<evidence type="ECO:0000313" key="10">
    <source>
        <dbReference type="EMBL" id="KXB68310.1"/>
    </source>
</evidence>
<keyword evidence="7" id="KW-0472">Membrane</keyword>
<evidence type="ECO:0000313" key="12">
    <source>
        <dbReference type="Proteomes" id="UP000321501"/>
    </source>
</evidence>
<dbReference type="Pfam" id="PF13624">
    <property type="entry name" value="SurA_N_3"/>
    <property type="match status" value="1"/>
</dbReference>
<dbReference type="PATRIC" id="fig|157687.3.peg.747"/>